<gene>
    <name evidence="2" type="ORF">NCTC13337_02023</name>
</gene>
<protein>
    <submittedName>
        <fullName evidence="2">Uncharacterized protein</fullName>
    </submittedName>
</protein>
<dbReference type="EMBL" id="UHIC01000001">
    <property type="protein sequence ID" value="SUO96797.1"/>
    <property type="molecule type" value="Genomic_DNA"/>
</dbReference>
<keyword evidence="1" id="KW-1133">Transmembrane helix</keyword>
<keyword evidence="1" id="KW-0472">Membrane</keyword>
<organism evidence="2 3">
    <name type="scientific">Suttonella ornithocola</name>
    <dbReference type="NCBI Taxonomy" id="279832"/>
    <lineage>
        <taxon>Bacteria</taxon>
        <taxon>Pseudomonadati</taxon>
        <taxon>Pseudomonadota</taxon>
        <taxon>Gammaproteobacteria</taxon>
        <taxon>Cardiobacteriales</taxon>
        <taxon>Cardiobacteriaceae</taxon>
        <taxon>Suttonella</taxon>
    </lineage>
</organism>
<keyword evidence="1" id="KW-0812">Transmembrane</keyword>
<reference evidence="2 3" key="1">
    <citation type="submission" date="2018-06" db="EMBL/GenBank/DDBJ databases">
        <authorList>
            <consortium name="Pathogen Informatics"/>
            <person name="Doyle S."/>
        </authorList>
    </citation>
    <scope>NUCLEOTIDE SEQUENCE [LARGE SCALE GENOMIC DNA]</scope>
    <source>
        <strain evidence="2 3">NCTC13337</strain>
    </source>
</reference>
<keyword evidence="3" id="KW-1185">Reference proteome</keyword>
<sequence length="152" mass="17983">MKISIFSSYQILEIFTNSLLLRAKKIEWSKKSEEIDNFLNDLNFLQYILIVKIRILTWSYRIGSICLLLLMVYLFFSFAQYLLDKANTIRNGEESQSIALFFVQKPIFFLPLPCGVLLRYYLNNCFERYELIIEKIQPLTDLANNYSHTIKG</sequence>
<evidence type="ECO:0000313" key="2">
    <source>
        <dbReference type="EMBL" id="SUO96797.1"/>
    </source>
</evidence>
<dbReference type="AlphaFoldDB" id="A0A380MZA1"/>
<name>A0A380MZA1_9GAMM</name>
<evidence type="ECO:0000256" key="1">
    <source>
        <dbReference type="SAM" id="Phobius"/>
    </source>
</evidence>
<dbReference type="Proteomes" id="UP000254601">
    <property type="component" value="Unassembled WGS sequence"/>
</dbReference>
<proteinExistence type="predicted"/>
<feature type="transmembrane region" description="Helical" evidence="1">
    <location>
        <begin position="62"/>
        <end position="83"/>
    </location>
</feature>
<feature type="transmembrane region" description="Helical" evidence="1">
    <location>
        <begin position="103"/>
        <end position="122"/>
    </location>
</feature>
<evidence type="ECO:0000313" key="3">
    <source>
        <dbReference type="Proteomes" id="UP000254601"/>
    </source>
</evidence>
<dbReference type="RefSeq" id="WP_072577406.1">
    <property type="nucleotide sequence ID" value="NZ_LWHB01000170.1"/>
</dbReference>
<accession>A0A380MZA1</accession>